<name>A0A9P4NNI6_9PEZI</name>
<evidence type="ECO:0000313" key="3">
    <source>
        <dbReference type="Proteomes" id="UP000800235"/>
    </source>
</evidence>
<evidence type="ECO:0000313" key="2">
    <source>
        <dbReference type="EMBL" id="KAF2428762.1"/>
    </source>
</evidence>
<feature type="region of interest" description="Disordered" evidence="1">
    <location>
        <begin position="1"/>
        <end position="33"/>
    </location>
</feature>
<dbReference type="Proteomes" id="UP000800235">
    <property type="component" value="Unassembled WGS sequence"/>
</dbReference>
<dbReference type="EMBL" id="MU007053">
    <property type="protein sequence ID" value="KAF2428762.1"/>
    <property type="molecule type" value="Genomic_DNA"/>
</dbReference>
<evidence type="ECO:0000256" key="1">
    <source>
        <dbReference type="SAM" id="MobiDB-lite"/>
    </source>
</evidence>
<keyword evidence="3" id="KW-1185">Reference proteome</keyword>
<proteinExistence type="predicted"/>
<dbReference type="AlphaFoldDB" id="A0A9P4NNI6"/>
<gene>
    <name evidence="2" type="ORF">EJ08DRAFT_698987</name>
</gene>
<organism evidence="2 3">
    <name type="scientific">Tothia fuscella</name>
    <dbReference type="NCBI Taxonomy" id="1048955"/>
    <lineage>
        <taxon>Eukaryota</taxon>
        <taxon>Fungi</taxon>
        <taxon>Dikarya</taxon>
        <taxon>Ascomycota</taxon>
        <taxon>Pezizomycotina</taxon>
        <taxon>Dothideomycetes</taxon>
        <taxon>Pleosporomycetidae</taxon>
        <taxon>Venturiales</taxon>
        <taxon>Cylindrosympodiaceae</taxon>
        <taxon>Tothia</taxon>
    </lineage>
</organism>
<protein>
    <submittedName>
        <fullName evidence="2">Uncharacterized protein</fullName>
    </submittedName>
</protein>
<accession>A0A9P4NNI6</accession>
<sequence>MSKPNTSKITTTTTPTKTSNMSLPPTTTTTTTTENSNVHWQSIFEACNKFKAGNLAESALGFEDILTHSTGLRFIWEVECRRYLTTMIFPELEEWDKVKAHLLPYSACVDRCLYELGKEHVITKRNVLAREMGMASMSDEFKDTFLWQVVDRIVNSKACRARLRVLRQLDFVHYLRTKGGSNFLIHEKSDLVASSQYGFWTRRAFVALGEKRAPSTPNEFSKYQWMVQNDVELE</sequence>
<comment type="caution">
    <text evidence="2">The sequence shown here is derived from an EMBL/GenBank/DDBJ whole genome shotgun (WGS) entry which is preliminary data.</text>
</comment>
<reference evidence="2" key="1">
    <citation type="journal article" date="2020" name="Stud. Mycol.">
        <title>101 Dothideomycetes genomes: a test case for predicting lifestyles and emergence of pathogens.</title>
        <authorList>
            <person name="Haridas S."/>
            <person name="Albert R."/>
            <person name="Binder M."/>
            <person name="Bloem J."/>
            <person name="Labutti K."/>
            <person name="Salamov A."/>
            <person name="Andreopoulos B."/>
            <person name="Baker S."/>
            <person name="Barry K."/>
            <person name="Bills G."/>
            <person name="Bluhm B."/>
            <person name="Cannon C."/>
            <person name="Castanera R."/>
            <person name="Culley D."/>
            <person name="Daum C."/>
            <person name="Ezra D."/>
            <person name="Gonzalez J."/>
            <person name="Henrissat B."/>
            <person name="Kuo A."/>
            <person name="Liang C."/>
            <person name="Lipzen A."/>
            <person name="Lutzoni F."/>
            <person name="Magnuson J."/>
            <person name="Mondo S."/>
            <person name="Nolan M."/>
            <person name="Ohm R."/>
            <person name="Pangilinan J."/>
            <person name="Park H.-J."/>
            <person name="Ramirez L."/>
            <person name="Alfaro M."/>
            <person name="Sun H."/>
            <person name="Tritt A."/>
            <person name="Yoshinaga Y."/>
            <person name="Zwiers L.-H."/>
            <person name="Turgeon B."/>
            <person name="Goodwin S."/>
            <person name="Spatafora J."/>
            <person name="Crous P."/>
            <person name="Grigoriev I."/>
        </authorList>
    </citation>
    <scope>NUCLEOTIDE SEQUENCE</scope>
    <source>
        <strain evidence="2">CBS 130266</strain>
    </source>
</reference>